<keyword evidence="1" id="KW-0732">Signal</keyword>
<dbReference type="EMBL" id="JBBXMP010000074">
    <property type="protein sequence ID" value="KAL0063736.1"/>
    <property type="molecule type" value="Genomic_DNA"/>
</dbReference>
<reference evidence="2 3" key="1">
    <citation type="submission" date="2024-05" db="EMBL/GenBank/DDBJ databases">
        <title>A draft genome resource for the thread blight pathogen Marasmius tenuissimus strain MS-2.</title>
        <authorList>
            <person name="Yulfo-Soto G.E."/>
            <person name="Baruah I.K."/>
            <person name="Amoako-Attah I."/>
            <person name="Bukari Y."/>
            <person name="Meinhardt L.W."/>
            <person name="Bailey B.A."/>
            <person name="Cohen S.P."/>
        </authorList>
    </citation>
    <scope>NUCLEOTIDE SEQUENCE [LARGE SCALE GENOMIC DNA]</scope>
    <source>
        <strain evidence="2 3">MS-2</strain>
    </source>
</reference>
<proteinExistence type="predicted"/>
<dbReference type="PANTHER" id="PTHR35606:SF4">
    <property type="entry name" value="CELLULOSE-BINDING FAMILY II PROTEIN"/>
    <property type="match status" value="1"/>
</dbReference>
<organism evidence="2 3">
    <name type="scientific">Marasmius tenuissimus</name>
    <dbReference type="NCBI Taxonomy" id="585030"/>
    <lineage>
        <taxon>Eukaryota</taxon>
        <taxon>Fungi</taxon>
        <taxon>Dikarya</taxon>
        <taxon>Basidiomycota</taxon>
        <taxon>Agaricomycotina</taxon>
        <taxon>Agaricomycetes</taxon>
        <taxon>Agaricomycetidae</taxon>
        <taxon>Agaricales</taxon>
        <taxon>Marasmiineae</taxon>
        <taxon>Marasmiaceae</taxon>
        <taxon>Marasmius</taxon>
    </lineage>
</organism>
<accession>A0ABR2ZRM3</accession>
<name>A0ABR2ZRM3_9AGAR</name>
<feature type="chain" id="PRO_5047207860" evidence="1">
    <location>
        <begin position="20"/>
        <end position="307"/>
    </location>
</feature>
<comment type="caution">
    <text evidence="2">The sequence shown here is derived from an EMBL/GenBank/DDBJ whole genome shotgun (WGS) entry which is preliminary data.</text>
</comment>
<protein>
    <submittedName>
        <fullName evidence="2">Uncharacterized protein</fullName>
    </submittedName>
</protein>
<evidence type="ECO:0000313" key="3">
    <source>
        <dbReference type="Proteomes" id="UP001437256"/>
    </source>
</evidence>
<keyword evidence="3" id="KW-1185">Reference proteome</keyword>
<gene>
    <name evidence="2" type="ORF">AAF712_009293</name>
</gene>
<evidence type="ECO:0000256" key="1">
    <source>
        <dbReference type="SAM" id="SignalP"/>
    </source>
</evidence>
<dbReference type="PANTHER" id="PTHR35606">
    <property type="entry name" value="CELLULOSE-BINDING FAMILY II PROTEIN"/>
    <property type="match status" value="1"/>
</dbReference>
<feature type="signal peptide" evidence="1">
    <location>
        <begin position="1"/>
        <end position="19"/>
    </location>
</feature>
<sequence>MRGILTLLPAFLLAASAIGAPSEPMEKRQTTWNPPSNLVRPLEEVWNHTLQTYNNGNPLGFKNYGWDIVMANKGQLNYCVRLETSRTVDAATRANIQTALNRSINKWNSWVAGWSGWPYSNIPVKVVGYAVRNRAQLTGDLTGIDVYTDTDNAGIPQCAEACGRFFHQNDDYSKCAGGAARHYDMSVWPTDGFGGGAGGDWGQRLDADYFFSMLTSDNIHILLHEMGHTFALDDFYDWTPTGVTNFIMKAGSATQITDFDGWMLRDWWRHIKSRYGISFADDASNTATIEEQSEDSSLSFDDSKAEF</sequence>
<dbReference type="Proteomes" id="UP001437256">
    <property type="component" value="Unassembled WGS sequence"/>
</dbReference>
<evidence type="ECO:0000313" key="2">
    <source>
        <dbReference type="EMBL" id="KAL0063736.1"/>
    </source>
</evidence>